<dbReference type="RefSeq" id="WP_029335094.1">
    <property type="nucleotide sequence ID" value="NZ_UGGP01000001.1"/>
</dbReference>
<dbReference type="AlphaFoldDB" id="A0A377FUL6"/>
<proteinExistence type="predicted"/>
<dbReference type="STRING" id="1397694.GCA_000702585_02052"/>
<protein>
    <submittedName>
        <fullName evidence="1">Uncharacterized protein</fullName>
    </submittedName>
</protein>
<dbReference type="OrthoDB" id="80293at2"/>
<dbReference type="EMBL" id="UGGP01000001">
    <property type="protein sequence ID" value="STO08186.1"/>
    <property type="molecule type" value="Genomic_DNA"/>
</dbReference>
<reference evidence="1 2" key="1">
    <citation type="submission" date="2018-06" db="EMBL/GenBank/DDBJ databases">
        <authorList>
            <consortium name="Pathogen Informatics"/>
            <person name="Doyle S."/>
        </authorList>
    </citation>
    <scope>NUCLEOTIDE SEQUENCE [LARGE SCALE GENOMIC DNA]</scope>
    <source>
        <strain evidence="1 2">NCTC13163</strain>
    </source>
</reference>
<accession>A0A377FUL6</accession>
<name>A0A377FUL6_9BACL</name>
<dbReference type="Proteomes" id="UP000254060">
    <property type="component" value="Unassembled WGS sequence"/>
</dbReference>
<evidence type="ECO:0000313" key="1">
    <source>
        <dbReference type="EMBL" id="STO08186.1"/>
    </source>
</evidence>
<sequence>MGRFKHLDRVAFRRAIRCRDVRTVLAMAATYDDDTVRDLFLTVGYDEGDLSLYGFVVEIIQIEETAQWHEIASLLLSQPFCHHAGAYERSFSHAIRAAELDPDDVRLKEYTILSCHSGQTAQRRGGGAIGTPHLKRFPF</sequence>
<organism evidence="1 2">
    <name type="scientific">Exiguobacterium aurantiacum</name>
    <dbReference type="NCBI Taxonomy" id="33987"/>
    <lineage>
        <taxon>Bacteria</taxon>
        <taxon>Bacillati</taxon>
        <taxon>Bacillota</taxon>
        <taxon>Bacilli</taxon>
        <taxon>Bacillales</taxon>
        <taxon>Bacillales Family XII. Incertae Sedis</taxon>
        <taxon>Exiguobacterium</taxon>
    </lineage>
</organism>
<gene>
    <name evidence="1" type="ORF">NCTC13163_01555</name>
</gene>
<evidence type="ECO:0000313" key="2">
    <source>
        <dbReference type="Proteomes" id="UP000254060"/>
    </source>
</evidence>